<feature type="compositionally biased region" description="Low complexity" evidence="1">
    <location>
        <begin position="1"/>
        <end position="12"/>
    </location>
</feature>
<evidence type="ECO:0000313" key="3">
    <source>
        <dbReference type="EMBL" id="KAA1139207.1"/>
    </source>
</evidence>
<evidence type="ECO:0000259" key="2">
    <source>
        <dbReference type="Pfam" id="PF20515"/>
    </source>
</evidence>
<proteinExistence type="predicted"/>
<accession>A0A5B0SN57</accession>
<sequence length="322" mass="36333">MNANKQQKQNKNLANRWRRKREDNSAATVTDQPAPSGIHVIKARVKPIDLFPKITAKLMARKVRKPCSQKIIARNPTHAKSAAALAYVQKYFKQLNRGYTKIHNKTTSQVIAMVQYLPINSMSASQFDNLNFLTTFLHLCKEFIYPVGSKTRKCGGIMWAIGWRKAYEGLEILGQYRNKQAIKKNLACNEALMEDSARAGEVLWNFFHGFGNVAIEKNKAHMDRFGIPLFADENVPKKAEDQSPYGFASNLAYSSNGFYNHQPKDNGNESELCLAFAMVLPNSKKTGEFAPKGYKVHNGQFIFCDIQIASNFPPDSVCLIIF</sequence>
<name>A0A5B0SN57_PUCGR</name>
<feature type="region of interest" description="Disordered" evidence="1">
    <location>
        <begin position="1"/>
        <end position="33"/>
    </location>
</feature>
<comment type="caution">
    <text evidence="3">The sequence shown here is derived from an EMBL/GenBank/DDBJ whole genome shotgun (WGS) entry which is preliminary data.</text>
</comment>
<protein>
    <recommendedName>
        <fullName evidence="2">Tet-like 2OG-Fe(II) oxygenase domain-containing protein</fullName>
    </recommendedName>
</protein>
<dbReference type="AlphaFoldDB" id="A0A5B0SN57"/>
<dbReference type="Proteomes" id="UP000325313">
    <property type="component" value="Unassembled WGS sequence"/>
</dbReference>
<evidence type="ECO:0000256" key="1">
    <source>
        <dbReference type="SAM" id="MobiDB-lite"/>
    </source>
</evidence>
<dbReference type="EMBL" id="VDEP01000001">
    <property type="protein sequence ID" value="KAA1139207.1"/>
    <property type="molecule type" value="Genomic_DNA"/>
</dbReference>
<gene>
    <name evidence="3" type="ORF">PGTUg99_037338</name>
</gene>
<evidence type="ECO:0000313" key="4">
    <source>
        <dbReference type="Proteomes" id="UP000325313"/>
    </source>
</evidence>
<dbReference type="Pfam" id="PF20515">
    <property type="entry name" value="2OG-FeII_Oxy_6"/>
    <property type="match status" value="1"/>
</dbReference>
<feature type="domain" description="Tet-like 2OG-Fe(II) oxygenase" evidence="2">
    <location>
        <begin position="125"/>
        <end position="322"/>
    </location>
</feature>
<reference evidence="3 4" key="1">
    <citation type="submission" date="2019-05" db="EMBL/GenBank/DDBJ databases">
        <title>Emergence of the Ug99 lineage of the wheat stem rust pathogen through somatic hybridization.</title>
        <authorList>
            <person name="Li F."/>
            <person name="Upadhyaya N.M."/>
            <person name="Sperschneider J."/>
            <person name="Matny O."/>
            <person name="Nguyen-Phuc H."/>
            <person name="Mago R."/>
            <person name="Raley C."/>
            <person name="Miller M.E."/>
            <person name="Silverstein K.A.T."/>
            <person name="Henningsen E."/>
            <person name="Hirsch C.D."/>
            <person name="Visser B."/>
            <person name="Pretorius Z.A."/>
            <person name="Steffenson B.J."/>
            <person name="Schwessinger B."/>
            <person name="Dodds P.N."/>
            <person name="Figueroa M."/>
        </authorList>
    </citation>
    <scope>NUCLEOTIDE SEQUENCE [LARGE SCALE GENOMIC DNA]</scope>
    <source>
        <strain evidence="3 4">Ug99</strain>
    </source>
</reference>
<organism evidence="3 4">
    <name type="scientific">Puccinia graminis f. sp. tritici</name>
    <dbReference type="NCBI Taxonomy" id="56615"/>
    <lineage>
        <taxon>Eukaryota</taxon>
        <taxon>Fungi</taxon>
        <taxon>Dikarya</taxon>
        <taxon>Basidiomycota</taxon>
        <taxon>Pucciniomycotina</taxon>
        <taxon>Pucciniomycetes</taxon>
        <taxon>Pucciniales</taxon>
        <taxon>Pucciniaceae</taxon>
        <taxon>Puccinia</taxon>
    </lineage>
</organism>
<dbReference type="InterPro" id="IPR046798">
    <property type="entry name" value="2OG-FeII_Oxy_6"/>
</dbReference>